<name>A0A8H6YHP5_9AGAR</name>
<comment type="caution">
    <text evidence="2">The sequence shown here is derived from an EMBL/GenBank/DDBJ whole genome shotgun (WGS) entry which is preliminary data.</text>
</comment>
<organism evidence="2 3">
    <name type="scientific">Mycena sanguinolenta</name>
    <dbReference type="NCBI Taxonomy" id="230812"/>
    <lineage>
        <taxon>Eukaryota</taxon>
        <taxon>Fungi</taxon>
        <taxon>Dikarya</taxon>
        <taxon>Basidiomycota</taxon>
        <taxon>Agaricomycotina</taxon>
        <taxon>Agaricomycetes</taxon>
        <taxon>Agaricomycetidae</taxon>
        <taxon>Agaricales</taxon>
        <taxon>Marasmiineae</taxon>
        <taxon>Mycenaceae</taxon>
        <taxon>Mycena</taxon>
    </lineage>
</organism>
<accession>A0A8H6YHP5</accession>
<proteinExistence type="predicted"/>
<dbReference type="EMBL" id="JACAZH010000009">
    <property type="protein sequence ID" value="KAF7358891.1"/>
    <property type="molecule type" value="Genomic_DNA"/>
</dbReference>
<sequence>MRRGRRLLSTSLDLPFFSSFEVRSRDSVLPVLLSLTLLSPFHQRTTLITLSLLWNHGSHFEKHHAAFDEGRGLGGDDAYVDQDSEKGTEERSSTEKLVPAAESA</sequence>
<keyword evidence="3" id="KW-1185">Reference proteome</keyword>
<gene>
    <name evidence="2" type="ORF">MSAN_01229400</name>
</gene>
<feature type="compositionally biased region" description="Basic and acidic residues" evidence="1">
    <location>
        <begin position="83"/>
        <end position="94"/>
    </location>
</feature>
<evidence type="ECO:0000313" key="2">
    <source>
        <dbReference type="EMBL" id="KAF7358891.1"/>
    </source>
</evidence>
<dbReference type="AlphaFoldDB" id="A0A8H6YHP5"/>
<feature type="region of interest" description="Disordered" evidence="1">
    <location>
        <begin position="69"/>
        <end position="104"/>
    </location>
</feature>
<dbReference type="Proteomes" id="UP000623467">
    <property type="component" value="Unassembled WGS sequence"/>
</dbReference>
<protein>
    <submittedName>
        <fullName evidence="2">Uncharacterized protein</fullName>
    </submittedName>
</protein>
<reference evidence="2" key="1">
    <citation type="submission" date="2020-05" db="EMBL/GenBank/DDBJ databases">
        <title>Mycena genomes resolve the evolution of fungal bioluminescence.</title>
        <authorList>
            <person name="Tsai I.J."/>
        </authorList>
    </citation>
    <scope>NUCLEOTIDE SEQUENCE</scope>
    <source>
        <strain evidence="2">160909Yilan</strain>
    </source>
</reference>
<evidence type="ECO:0000313" key="3">
    <source>
        <dbReference type="Proteomes" id="UP000623467"/>
    </source>
</evidence>
<evidence type="ECO:0000256" key="1">
    <source>
        <dbReference type="SAM" id="MobiDB-lite"/>
    </source>
</evidence>